<protein>
    <submittedName>
        <fullName evidence="1">Uncharacterized protein</fullName>
    </submittedName>
</protein>
<reference evidence="1" key="1">
    <citation type="submission" date="2018-02" db="EMBL/GenBank/DDBJ databases">
        <title>Rhizophora mucronata_Transcriptome.</title>
        <authorList>
            <person name="Meera S.P."/>
            <person name="Sreeshan A."/>
            <person name="Augustine A."/>
        </authorList>
    </citation>
    <scope>NUCLEOTIDE SEQUENCE</scope>
    <source>
        <tissue evidence="1">Leaf</tissue>
    </source>
</reference>
<accession>A0A2P2P992</accession>
<proteinExistence type="predicted"/>
<dbReference type="AlphaFoldDB" id="A0A2P2P992"/>
<evidence type="ECO:0000313" key="1">
    <source>
        <dbReference type="EMBL" id="MBX51314.1"/>
    </source>
</evidence>
<sequence length="29" mass="3367">MWSKGRSYAYSTSVFTKMLFLLLKPVKSP</sequence>
<name>A0A2P2P992_RHIMU</name>
<organism evidence="1">
    <name type="scientific">Rhizophora mucronata</name>
    <name type="common">Asiatic mangrove</name>
    <dbReference type="NCBI Taxonomy" id="61149"/>
    <lineage>
        <taxon>Eukaryota</taxon>
        <taxon>Viridiplantae</taxon>
        <taxon>Streptophyta</taxon>
        <taxon>Embryophyta</taxon>
        <taxon>Tracheophyta</taxon>
        <taxon>Spermatophyta</taxon>
        <taxon>Magnoliopsida</taxon>
        <taxon>eudicotyledons</taxon>
        <taxon>Gunneridae</taxon>
        <taxon>Pentapetalae</taxon>
        <taxon>rosids</taxon>
        <taxon>fabids</taxon>
        <taxon>Malpighiales</taxon>
        <taxon>Rhizophoraceae</taxon>
        <taxon>Rhizophora</taxon>
    </lineage>
</organism>
<dbReference type="EMBL" id="GGEC01070830">
    <property type="protein sequence ID" value="MBX51314.1"/>
    <property type="molecule type" value="Transcribed_RNA"/>
</dbReference>